<keyword evidence="5 6" id="KW-0472">Membrane</keyword>
<dbReference type="OrthoDB" id="2802411at2759"/>
<name>A0A9P9D787_9PLEO</name>
<evidence type="ECO:0000256" key="1">
    <source>
        <dbReference type="ARBA" id="ARBA00004370"/>
    </source>
</evidence>
<proteinExistence type="inferred from homology"/>
<dbReference type="GO" id="GO:0016020">
    <property type="term" value="C:membrane"/>
    <property type="evidence" value="ECO:0007669"/>
    <property type="project" value="UniProtKB-SubCell"/>
</dbReference>
<feature type="transmembrane region" description="Helical" evidence="6">
    <location>
        <begin position="12"/>
        <end position="29"/>
    </location>
</feature>
<keyword evidence="3 6" id="KW-0812">Transmembrane</keyword>
<gene>
    <name evidence="7" type="ORF">B0J11DRAFT_138715</name>
</gene>
<sequence length="85" mass="9521">MSRGASSTSNVLLYFIAIWLPFVPVFIKRGCGADLLINICLDILGWIPGVIHAWYIISQNEVVRRPASSHSHHSARHAQPPPRTY</sequence>
<evidence type="ECO:0000256" key="5">
    <source>
        <dbReference type="ARBA" id="ARBA00023136"/>
    </source>
</evidence>
<evidence type="ECO:0000256" key="6">
    <source>
        <dbReference type="SAM" id="Phobius"/>
    </source>
</evidence>
<dbReference type="Pfam" id="PF01679">
    <property type="entry name" value="Pmp3"/>
    <property type="match status" value="1"/>
</dbReference>
<keyword evidence="4 6" id="KW-1133">Transmembrane helix</keyword>
<comment type="caution">
    <text evidence="7">The sequence shown here is derived from an EMBL/GenBank/DDBJ whole genome shotgun (WGS) entry which is preliminary data.</text>
</comment>
<evidence type="ECO:0008006" key="9">
    <source>
        <dbReference type="Google" id="ProtNLM"/>
    </source>
</evidence>
<dbReference type="InterPro" id="IPR000612">
    <property type="entry name" value="PMP3"/>
</dbReference>
<evidence type="ECO:0000313" key="7">
    <source>
        <dbReference type="EMBL" id="KAH7113727.1"/>
    </source>
</evidence>
<evidence type="ECO:0000256" key="2">
    <source>
        <dbReference type="ARBA" id="ARBA00009530"/>
    </source>
</evidence>
<evidence type="ECO:0000256" key="3">
    <source>
        <dbReference type="ARBA" id="ARBA00022692"/>
    </source>
</evidence>
<dbReference type="AlphaFoldDB" id="A0A9P9D787"/>
<dbReference type="EMBL" id="JAGMWT010000018">
    <property type="protein sequence ID" value="KAH7113727.1"/>
    <property type="molecule type" value="Genomic_DNA"/>
</dbReference>
<comment type="similarity">
    <text evidence="2">Belongs to the UPF0057 (PMP3) family.</text>
</comment>
<comment type="subcellular location">
    <subcellularLocation>
        <location evidence="1">Membrane</location>
    </subcellularLocation>
</comment>
<evidence type="ECO:0000313" key="8">
    <source>
        <dbReference type="Proteomes" id="UP000700596"/>
    </source>
</evidence>
<dbReference type="Proteomes" id="UP000700596">
    <property type="component" value="Unassembled WGS sequence"/>
</dbReference>
<evidence type="ECO:0000256" key="4">
    <source>
        <dbReference type="ARBA" id="ARBA00022989"/>
    </source>
</evidence>
<feature type="transmembrane region" description="Helical" evidence="6">
    <location>
        <begin position="35"/>
        <end position="57"/>
    </location>
</feature>
<protein>
    <recommendedName>
        <fullName evidence="9">Plasma membrane proteolipid 3</fullName>
    </recommendedName>
</protein>
<dbReference type="PANTHER" id="PTHR21659:SF112">
    <property type="entry name" value="PROTEIN SNA2-RELATED"/>
    <property type="match status" value="1"/>
</dbReference>
<accession>A0A9P9D787</accession>
<organism evidence="7 8">
    <name type="scientific">Dendryphion nanum</name>
    <dbReference type="NCBI Taxonomy" id="256645"/>
    <lineage>
        <taxon>Eukaryota</taxon>
        <taxon>Fungi</taxon>
        <taxon>Dikarya</taxon>
        <taxon>Ascomycota</taxon>
        <taxon>Pezizomycotina</taxon>
        <taxon>Dothideomycetes</taxon>
        <taxon>Pleosporomycetidae</taxon>
        <taxon>Pleosporales</taxon>
        <taxon>Torulaceae</taxon>
        <taxon>Dendryphion</taxon>
    </lineage>
</organism>
<dbReference type="PANTHER" id="PTHR21659">
    <property type="entry name" value="HYDROPHOBIC PROTEIN RCI2 LOW TEMPERATURE AND SALT RESPONSIVE PROTEIN LTI6 -RELATED"/>
    <property type="match status" value="1"/>
</dbReference>
<reference evidence="7" key="1">
    <citation type="journal article" date="2021" name="Nat. Commun.">
        <title>Genetic determinants of endophytism in the Arabidopsis root mycobiome.</title>
        <authorList>
            <person name="Mesny F."/>
            <person name="Miyauchi S."/>
            <person name="Thiergart T."/>
            <person name="Pickel B."/>
            <person name="Atanasova L."/>
            <person name="Karlsson M."/>
            <person name="Huettel B."/>
            <person name="Barry K.W."/>
            <person name="Haridas S."/>
            <person name="Chen C."/>
            <person name="Bauer D."/>
            <person name="Andreopoulos W."/>
            <person name="Pangilinan J."/>
            <person name="LaButti K."/>
            <person name="Riley R."/>
            <person name="Lipzen A."/>
            <person name="Clum A."/>
            <person name="Drula E."/>
            <person name="Henrissat B."/>
            <person name="Kohler A."/>
            <person name="Grigoriev I.V."/>
            <person name="Martin F.M."/>
            <person name="Hacquard S."/>
        </authorList>
    </citation>
    <scope>NUCLEOTIDE SEQUENCE</scope>
    <source>
        <strain evidence="7">MPI-CAGE-CH-0243</strain>
    </source>
</reference>
<keyword evidence="8" id="KW-1185">Reference proteome</keyword>